<sequence>MISSLTAENLEGSQQVSMVNKVSFYIVNSTYFDYLNYFNFKNGYIGK</sequence>
<accession>A0A3E0DKF8</accession>
<keyword evidence="2" id="KW-1185">Reference proteome</keyword>
<comment type="caution">
    <text evidence="1">The sequence shown here is derived from an EMBL/GenBank/DDBJ whole genome shotgun (WGS) entry which is preliminary data.</text>
</comment>
<organism evidence="1 2">
    <name type="scientific">Algoriphagus antarcticus</name>
    <dbReference type="NCBI Taxonomy" id="238540"/>
    <lineage>
        <taxon>Bacteria</taxon>
        <taxon>Pseudomonadati</taxon>
        <taxon>Bacteroidota</taxon>
        <taxon>Cytophagia</taxon>
        <taxon>Cytophagales</taxon>
        <taxon>Cyclobacteriaceae</taxon>
        <taxon>Algoriphagus</taxon>
    </lineage>
</organism>
<evidence type="ECO:0000313" key="2">
    <source>
        <dbReference type="Proteomes" id="UP000256405"/>
    </source>
</evidence>
<dbReference type="Proteomes" id="UP000256405">
    <property type="component" value="Unassembled WGS sequence"/>
</dbReference>
<gene>
    <name evidence="1" type="ORF">C8N25_12219</name>
</gene>
<proteinExistence type="predicted"/>
<name>A0A3E0DKF8_9BACT</name>
<dbReference type="EMBL" id="QUNF01000022">
    <property type="protein sequence ID" value="REG82273.1"/>
    <property type="molecule type" value="Genomic_DNA"/>
</dbReference>
<reference evidence="1 2" key="1">
    <citation type="submission" date="2018-08" db="EMBL/GenBank/DDBJ databases">
        <title>Genomic Encyclopedia of Archaeal and Bacterial Type Strains, Phase II (KMG-II): from individual species to whole genera.</title>
        <authorList>
            <person name="Goeker M."/>
        </authorList>
    </citation>
    <scope>NUCLEOTIDE SEQUENCE [LARGE SCALE GENOMIC DNA]</scope>
    <source>
        <strain evidence="1 2">DSM 15986</strain>
    </source>
</reference>
<evidence type="ECO:0000313" key="1">
    <source>
        <dbReference type="EMBL" id="REG82273.1"/>
    </source>
</evidence>
<dbReference type="AlphaFoldDB" id="A0A3E0DKF8"/>
<protein>
    <submittedName>
        <fullName evidence="1">Uncharacterized protein</fullName>
    </submittedName>
</protein>